<dbReference type="EMBL" id="KL367526">
    <property type="protein sequence ID" value="KFD66302.1"/>
    <property type="molecule type" value="Genomic_DNA"/>
</dbReference>
<evidence type="ECO:0000313" key="3">
    <source>
        <dbReference type="Proteomes" id="UP000030764"/>
    </source>
</evidence>
<keyword evidence="3" id="KW-1185">Reference proteome</keyword>
<evidence type="ECO:0000313" key="2">
    <source>
        <dbReference type="EMBL" id="KFD66302.1"/>
    </source>
</evidence>
<sequence>MIHSEVSVIFPRQSVVPSPAVSHDRSAGSDILPYQRYQRPATTVCNGHKEGFSRFSAYAPEDPLPWVLPATVRLPLGEEGLVDLNCTVRAAYRKRIAEQRLCGQFPQSLLPSHCTLRAQPYKISDRIVCNCGHNSGDT</sequence>
<proteinExistence type="predicted"/>
<dbReference type="EMBL" id="KL363266">
    <property type="protein sequence ID" value="KFD49652.1"/>
    <property type="molecule type" value="Genomic_DNA"/>
</dbReference>
<accession>A0A085LXF6</accession>
<gene>
    <name evidence="1" type="ORF">M513_09484</name>
    <name evidence="2" type="ORF">M514_09484</name>
</gene>
<dbReference type="Proteomes" id="UP000030764">
    <property type="component" value="Unassembled WGS sequence"/>
</dbReference>
<reference evidence="1 3" key="1">
    <citation type="journal article" date="2014" name="Nat. Genet.">
        <title>Genome and transcriptome of the porcine whipworm Trichuris suis.</title>
        <authorList>
            <person name="Jex A.R."/>
            <person name="Nejsum P."/>
            <person name="Schwarz E.M."/>
            <person name="Hu L."/>
            <person name="Young N.D."/>
            <person name="Hall R.S."/>
            <person name="Korhonen P.K."/>
            <person name="Liao S."/>
            <person name="Thamsborg S."/>
            <person name="Xia J."/>
            <person name="Xu P."/>
            <person name="Wang S."/>
            <person name="Scheerlinck J.P."/>
            <person name="Hofmann A."/>
            <person name="Sternberg P.W."/>
            <person name="Wang J."/>
            <person name="Gasser R.B."/>
        </authorList>
    </citation>
    <scope>NUCLEOTIDE SEQUENCE [LARGE SCALE GENOMIC DNA]</scope>
    <source>
        <strain evidence="2">DCEP-RM93F</strain>
        <strain evidence="1">DCEP-RM93M</strain>
    </source>
</reference>
<organism evidence="1 3">
    <name type="scientific">Trichuris suis</name>
    <name type="common">pig whipworm</name>
    <dbReference type="NCBI Taxonomy" id="68888"/>
    <lineage>
        <taxon>Eukaryota</taxon>
        <taxon>Metazoa</taxon>
        <taxon>Ecdysozoa</taxon>
        <taxon>Nematoda</taxon>
        <taxon>Enoplea</taxon>
        <taxon>Dorylaimia</taxon>
        <taxon>Trichinellida</taxon>
        <taxon>Trichuridae</taxon>
        <taxon>Trichuris</taxon>
    </lineage>
</organism>
<protein>
    <submittedName>
        <fullName evidence="1">Uncharacterized protein</fullName>
    </submittedName>
</protein>
<name>A0A085LXF6_9BILA</name>
<evidence type="ECO:0000313" key="1">
    <source>
        <dbReference type="EMBL" id="KFD49652.1"/>
    </source>
</evidence>
<dbReference type="Proteomes" id="UP000030758">
    <property type="component" value="Unassembled WGS sequence"/>
</dbReference>
<dbReference type="AlphaFoldDB" id="A0A085LXF6"/>